<evidence type="ECO:0000313" key="3">
    <source>
        <dbReference type="Proteomes" id="UP000033998"/>
    </source>
</evidence>
<dbReference type="Proteomes" id="UP000033998">
    <property type="component" value="Unassembled WGS sequence"/>
</dbReference>
<accession>A0A837HRV1</accession>
<dbReference type="InterPro" id="IPR050490">
    <property type="entry name" value="Bact_solute-bd_prot1"/>
</dbReference>
<dbReference type="PANTHER" id="PTHR43649:SF12">
    <property type="entry name" value="DIACETYLCHITOBIOSE BINDING PROTEIN DASA"/>
    <property type="match status" value="1"/>
</dbReference>
<name>A0A837HRV1_9BACT</name>
<evidence type="ECO:0000256" key="1">
    <source>
        <dbReference type="SAM" id="Phobius"/>
    </source>
</evidence>
<gene>
    <name evidence="2" type="ORF">UT27_C0010G0011</name>
</gene>
<dbReference type="SUPFAM" id="SSF53850">
    <property type="entry name" value="Periplasmic binding protein-like II"/>
    <property type="match status" value="1"/>
</dbReference>
<keyword evidence="1" id="KW-1133">Transmembrane helix</keyword>
<evidence type="ECO:0008006" key="4">
    <source>
        <dbReference type="Google" id="ProtNLM"/>
    </source>
</evidence>
<dbReference type="EMBL" id="LBWE01000010">
    <property type="protein sequence ID" value="KKR01204.1"/>
    <property type="molecule type" value="Genomic_DNA"/>
</dbReference>
<keyword evidence="1" id="KW-0812">Transmembrane</keyword>
<organism evidence="2 3">
    <name type="scientific">Candidatus Nomurabacteria bacterium GW2011_GWD2_39_12</name>
    <dbReference type="NCBI Taxonomy" id="1618759"/>
    <lineage>
        <taxon>Bacteria</taxon>
        <taxon>Candidatus Nomuraibacteriota</taxon>
    </lineage>
</organism>
<reference evidence="2 3" key="1">
    <citation type="journal article" date="2015" name="Nature">
        <title>rRNA introns, odd ribosomes, and small enigmatic genomes across a large radiation of phyla.</title>
        <authorList>
            <person name="Brown C.T."/>
            <person name="Hug L.A."/>
            <person name="Thomas B.C."/>
            <person name="Sharon I."/>
            <person name="Castelle C.J."/>
            <person name="Singh A."/>
            <person name="Wilkins M.J."/>
            <person name="Williams K.H."/>
            <person name="Banfield J.F."/>
        </authorList>
    </citation>
    <scope>NUCLEOTIDE SEQUENCE [LARGE SCALE GENOMIC DNA]</scope>
</reference>
<protein>
    <recommendedName>
        <fullName evidence="4">Extracellular solute-binding protein family 1</fullName>
    </recommendedName>
</protein>
<dbReference type="AlphaFoldDB" id="A0A837HRV1"/>
<dbReference type="Pfam" id="PF01547">
    <property type="entry name" value="SBP_bac_1"/>
    <property type="match status" value="1"/>
</dbReference>
<sequence length="430" mass="46871">MKGNFQIIVIVLFIAGAVFGVLVFSGAIPIGNNDTPGALGTVVLWGTVKGENLSSIITDFNNSNPAFIVKYVEKSGDTFDQDLLESIASGIGPDMFFLSDDLAVHYANKILAIPYESLSLATFKNTFAGASEVFLTSKGILAYPLAIDPLVMYYNRSILDANAIVYPPVFWDEFSNLISLITKKDDSGKIIKSAVALGHFSNIAHAKDILTALFMQVGNSITAEKDGSFVSLLNDQNQKYDLSPVLKFYTDFADPNQNIYSWNKSFPNSRDAFSREDLAFYFGFGSELQSLINKNPNQNFLASAFPQNRNAAFKLTNAHVTGLAVSAFSKNPTTAFTAASLMSKGDFASKFAGALGVAPVRRDLLAIKPPGAYFPVFYNSALYARSWLDPSSKDTDDIFRRMIEGVLSNAMTPRDAIMDASNKLSLLLLK</sequence>
<evidence type="ECO:0000313" key="2">
    <source>
        <dbReference type="EMBL" id="KKR01204.1"/>
    </source>
</evidence>
<dbReference type="InterPro" id="IPR006059">
    <property type="entry name" value="SBP"/>
</dbReference>
<keyword evidence="1" id="KW-0472">Membrane</keyword>
<dbReference type="PANTHER" id="PTHR43649">
    <property type="entry name" value="ARABINOSE-BINDING PROTEIN-RELATED"/>
    <property type="match status" value="1"/>
</dbReference>
<proteinExistence type="predicted"/>
<feature type="transmembrane region" description="Helical" evidence="1">
    <location>
        <begin position="7"/>
        <end position="28"/>
    </location>
</feature>
<comment type="caution">
    <text evidence="2">The sequence shown here is derived from an EMBL/GenBank/DDBJ whole genome shotgun (WGS) entry which is preliminary data.</text>
</comment>
<dbReference type="Gene3D" id="3.40.190.10">
    <property type="entry name" value="Periplasmic binding protein-like II"/>
    <property type="match status" value="1"/>
</dbReference>